<organism evidence="1 2">
    <name type="scientific">Pedobacter cryophilus</name>
    <dbReference type="NCBI Taxonomy" id="2571271"/>
    <lineage>
        <taxon>Bacteria</taxon>
        <taxon>Pseudomonadati</taxon>
        <taxon>Bacteroidota</taxon>
        <taxon>Sphingobacteriia</taxon>
        <taxon>Sphingobacteriales</taxon>
        <taxon>Sphingobacteriaceae</taxon>
        <taxon>Pedobacter</taxon>
    </lineage>
</organism>
<dbReference type="EMBL" id="SWBP01000003">
    <property type="protein sequence ID" value="TKB97772.1"/>
    <property type="molecule type" value="Genomic_DNA"/>
</dbReference>
<accession>A0A4U1BXL8</accession>
<gene>
    <name evidence="1" type="ORF">FA046_10445</name>
</gene>
<evidence type="ECO:0000313" key="2">
    <source>
        <dbReference type="Proteomes" id="UP000308181"/>
    </source>
</evidence>
<dbReference type="Proteomes" id="UP000308181">
    <property type="component" value="Unassembled WGS sequence"/>
</dbReference>
<evidence type="ECO:0000313" key="1">
    <source>
        <dbReference type="EMBL" id="TKB97772.1"/>
    </source>
</evidence>
<reference evidence="1 2" key="1">
    <citation type="submission" date="2019-04" db="EMBL/GenBank/DDBJ databases">
        <title>Pedobacter sp. AR-3-17 sp. nov., isolated from Arctic soil.</title>
        <authorList>
            <person name="Dahal R.H."/>
            <person name="Kim D.-U."/>
        </authorList>
    </citation>
    <scope>NUCLEOTIDE SEQUENCE [LARGE SCALE GENOMIC DNA]</scope>
    <source>
        <strain evidence="1 2">AR-3-17</strain>
    </source>
</reference>
<proteinExistence type="predicted"/>
<name>A0A4U1BXL8_9SPHI</name>
<dbReference type="AlphaFoldDB" id="A0A4U1BXL8"/>
<protein>
    <submittedName>
        <fullName evidence="1">Uncharacterized protein</fullName>
    </submittedName>
</protein>
<comment type="caution">
    <text evidence="1">The sequence shown here is derived from an EMBL/GenBank/DDBJ whole genome shotgun (WGS) entry which is preliminary data.</text>
</comment>
<keyword evidence="2" id="KW-1185">Reference proteome</keyword>
<sequence>MKKLTAILFLIIYLVSTTEVSQFLKLNVFFEHFSEHKSQDKDISLIAFFDMHYLNGNPRDKDYDRDMQLPFKTSSDNISIINNHFVPLTPTFSIKNPIEILKKKNYIRLNQSSISTYLSNIWQPPKTV</sequence>
<dbReference type="RefSeq" id="WP_205943635.1">
    <property type="nucleotide sequence ID" value="NZ_SWBP01000003.1"/>
</dbReference>